<evidence type="ECO:0000256" key="7">
    <source>
        <dbReference type="SAM" id="Coils"/>
    </source>
</evidence>
<evidence type="ECO:0000256" key="1">
    <source>
        <dbReference type="ARBA" id="ARBA00004906"/>
    </source>
</evidence>
<dbReference type="GO" id="GO:0061630">
    <property type="term" value="F:ubiquitin protein ligase activity"/>
    <property type="evidence" value="ECO:0000318"/>
    <property type="project" value="GO_Central"/>
</dbReference>
<dbReference type="GO" id="GO:0008270">
    <property type="term" value="F:zinc ion binding"/>
    <property type="evidence" value="ECO:0007669"/>
    <property type="project" value="UniProtKB-KW"/>
</dbReference>
<dbReference type="SMART" id="SM00290">
    <property type="entry name" value="ZnF_UBP"/>
    <property type="match status" value="1"/>
</dbReference>
<accession>B8C5S8</accession>
<reference evidence="11 12" key="2">
    <citation type="journal article" date="2008" name="Nature">
        <title>The Phaeodactylum genome reveals the evolutionary history of diatom genomes.</title>
        <authorList>
            <person name="Bowler C."/>
            <person name="Allen A.E."/>
            <person name="Badger J.H."/>
            <person name="Grimwood J."/>
            <person name="Jabbari K."/>
            <person name="Kuo A."/>
            <person name="Maheswari U."/>
            <person name="Martens C."/>
            <person name="Maumus F."/>
            <person name="Otillar R.P."/>
            <person name="Rayko E."/>
            <person name="Salamov A."/>
            <person name="Vandepoele K."/>
            <person name="Beszteri B."/>
            <person name="Gruber A."/>
            <person name="Heijde M."/>
            <person name="Katinka M."/>
            <person name="Mock T."/>
            <person name="Valentin K."/>
            <person name="Verret F."/>
            <person name="Berges J.A."/>
            <person name="Brownlee C."/>
            <person name="Cadoret J.P."/>
            <person name="Chiovitti A."/>
            <person name="Choi C.J."/>
            <person name="Coesel S."/>
            <person name="De Martino A."/>
            <person name="Detter J.C."/>
            <person name="Durkin C."/>
            <person name="Falciatore A."/>
            <person name="Fournet J."/>
            <person name="Haruta M."/>
            <person name="Huysman M.J."/>
            <person name="Jenkins B.D."/>
            <person name="Jiroutova K."/>
            <person name="Jorgensen R.E."/>
            <person name="Joubert Y."/>
            <person name="Kaplan A."/>
            <person name="Kroger N."/>
            <person name="Kroth P.G."/>
            <person name="La Roche J."/>
            <person name="Lindquist E."/>
            <person name="Lommer M."/>
            <person name="Martin-Jezequel V."/>
            <person name="Lopez P.J."/>
            <person name="Lucas S."/>
            <person name="Mangogna M."/>
            <person name="McGinnis K."/>
            <person name="Medlin L.K."/>
            <person name="Montsant A."/>
            <person name="Oudot-Le Secq M.P."/>
            <person name="Napoli C."/>
            <person name="Obornik M."/>
            <person name="Parker M.S."/>
            <person name="Petit J.L."/>
            <person name="Porcel B.M."/>
            <person name="Poulsen N."/>
            <person name="Robison M."/>
            <person name="Rychlewski L."/>
            <person name="Rynearson T.A."/>
            <person name="Schmutz J."/>
            <person name="Shapiro H."/>
            <person name="Siaut M."/>
            <person name="Stanley M."/>
            <person name="Sussman M.R."/>
            <person name="Taylor A.R."/>
            <person name="Vardi A."/>
            <person name="von Dassow P."/>
            <person name="Vyverman W."/>
            <person name="Willis A."/>
            <person name="Wyrwicz L.S."/>
            <person name="Rokhsar D.S."/>
            <person name="Weissenbach J."/>
            <person name="Armbrust E.V."/>
            <person name="Green B.R."/>
            <person name="Van de Peer Y."/>
            <person name="Grigoriev I.V."/>
        </authorList>
    </citation>
    <scope>NUCLEOTIDE SEQUENCE [LARGE SCALE GENOMIC DNA]</scope>
    <source>
        <strain evidence="11 12">CCMP1335</strain>
    </source>
</reference>
<dbReference type="Pfam" id="PF02148">
    <property type="entry name" value="zf-UBP"/>
    <property type="match status" value="1"/>
</dbReference>
<feature type="region of interest" description="Disordered" evidence="8">
    <location>
        <begin position="68"/>
        <end position="117"/>
    </location>
</feature>
<dbReference type="KEGG" id="tps:THAPSDRAFT_6178"/>
<keyword evidence="3 6" id="KW-0863">Zinc-finger</keyword>
<evidence type="ECO:0000259" key="10">
    <source>
        <dbReference type="PROSITE" id="PS50271"/>
    </source>
</evidence>
<evidence type="ECO:0000313" key="12">
    <source>
        <dbReference type="Proteomes" id="UP000001449"/>
    </source>
</evidence>
<dbReference type="GO" id="GO:0007265">
    <property type="term" value="P:Ras protein signal transduction"/>
    <property type="evidence" value="ECO:0000318"/>
    <property type="project" value="GO_Central"/>
</dbReference>
<dbReference type="GO" id="GO:0016567">
    <property type="term" value="P:protein ubiquitination"/>
    <property type="evidence" value="ECO:0000318"/>
    <property type="project" value="GO_Central"/>
</dbReference>
<gene>
    <name evidence="11" type="ORF">THAPSDRAFT_6178</name>
</gene>
<dbReference type="EMBL" id="CM000643">
    <property type="protein sequence ID" value="EED91556.1"/>
    <property type="molecule type" value="Genomic_DNA"/>
</dbReference>
<dbReference type="InterPro" id="IPR024766">
    <property type="entry name" value="Znf_RING_H2"/>
</dbReference>
<dbReference type="AlphaFoldDB" id="B8C5S8"/>
<keyword evidence="4" id="KW-0833">Ubl conjugation pathway</keyword>
<dbReference type="GO" id="GO:0005737">
    <property type="term" value="C:cytoplasm"/>
    <property type="evidence" value="ECO:0000318"/>
    <property type="project" value="GO_Central"/>
</dbReference>
<feature type="coiled-coil region" evidence="7">
    <location>
        <begin position="556"/>
        <end position="648"/>
    </location>
</feature>
<dbReference type="PROSITE" id="PS50089">
    <property type="entry name" value="ZF_RING_2"/>
    <property type="match status" value="1"/>
</dbReference>
<keyword evidence="2" id="KW-0479">Metal-binding</keyword>
<protein>
    <recommendedName>
        <fullName evidence="13">RING-type domain-containing protein</fullName>
    </recommendedName>
</protein>
<dbReference type="InParanoid" id="B8C5S8"/>
<sequence length="679" mass="75623">MSEARDSPAATRVEPSIAADDSHLKLDYRLRRWLVRFGNPALGTYGGGIVTLHPRSSRRRRLLMGDYVEEGSNEGVDDSDDDDGISSDESSCDSYSSCSSCEAATQSNNDKTKHTTQQRMERIAIMTNVPPHQVPDGVLNLVRGHRPFIEHVRIVIGSSRSEEADKRRERRKRRQLAIVAQREQQSKGELVRRRSQTWTCENEEEAGSKSLGASMSAVSIGGTFDNQSSMTSSEHLTRDSRSSSLDVLTPLYQKGPAVDTSGFGEEKSEFGDKDEDDEEKKYHLLFVLDSEASAESFVSDLHHRPFTTLDESETCSVYHALHVEGEAGVNLLGPFFASSTTSSNHQSTTIAEDTSAEHQCPVCLEKMTLPSVTSTSDSAAASSSILTTVCNHSFHIDCLARWQDSPCPVCRYDHSGLNDTLSQCHVCSTTVRNYVCLICGVISCATGPSSSSHNAAVETDNPLAAQPSQRGHALRHYEESLHAYALDTETQHVWDFAGGGYVHRLIQNAEDGKIVEGADPRLVDEERFLHQNDDEDDEAVHRKLEGYAGQYYTLLKSQLEQQRIFYEGKLESIRREYGHESSGRESQSTSDLISALKQERNQLEQRCSTLRRKHRKVNDDVMFLKDMNESLENDKVAFRKQIGEAQAELATAKKMTQQMLSPMEGKVHELMLQLTGDDS</sequence>
<keyword evidence="5" id="KW-0862">Zinc</keyword>
<feature type="region of interest" description="Disordered" evidence="8">
    <location>
        <begin position="256"/>
        <end position="276"/>
    </location>
</feature>
<evidence type="ECO:0000256" key="3">
    <source>
        <dbReference type="ARBA" id="ARBA00022771"/>
    </source>
</evidence>
<dbReference type="Gene3D" id="3.30.40.10">
    <property type="entry name" value="Zinc/RING finger domain, C3HC4 (zinc finger)"/>
    <property type="match status" value="2"/>
</dbReference>
<dbReference type="SUPFAM" id="SSF57850">
    <property type="entry name" value="RING/U-box"/>
    <property type="match status" value="2"/>
</dbReference>
<dbReference type="CDD" id="cd16457">
    <property type="entry name" value="RING-H2_BRAP2"/>
    <property type="match status" value="1"/>
</dbReference>
<keyword evidence="7" id="KW-0175">Coiled coil</keyword>
<dbReference type="PANTHER" id="PTHR24007:SF7">
    <property type="entry name" value="BRCA1-ASSOCIATED PROTEIN"/>
    <property type="match status" value="1"/>
</dbReference>
<evidence type="ECO:0008006" key="13">
    <source>
        <dbReference type="Google" id="ProtNLM"/>
    </source>
</evidence>
<dbReference type="OMA" id="TETQHVW"/>
<dbReference type="Proteomes" id="UP000001449">
    <property type="component" value="Chromosome 6"/>
</dbReference>
<feature type="domain" description="UBP-type" evidence="10">
    <location>
        <begin position="408"/>
        <end position="521"/>
    </location>
</feature>
<dbReference type="eggNOG" id="KOG0804">
    <property type="taxonomic scope" value="Eukaryota"/>
</dbReference>
<dbReference type="RefSeq" id="XP_002291449.1">
    <property type="nucleotide sequence ID" value="XM_002291413.1"/>
</dbReference>
<evidence type="ECO:0000259" key="9">
    <source>
        <dbReference type="PROSITE" id="PS50089"/>
    </source>
</evidence>
<evidence type="ECO:0000313" key="11">
    <source>
        <dbReference type="EMBL" id="EED91556.1"/>
    </source>
</evidence>
<feature type="compositionally biased region" description="Polar residues" evidence="8">
    <location>
        <begin position="224"/>
        <end position="234"/>
    </location>
</feature>
<evidence type="ECO:0000256" key="4">
    <source>
        <dbReference type="ARBA" id="ARBA00022786"/>
    </source>
</evidence>
<dbReference type="PANTHER" id="PTHR24007">
    <property type="entry name" value="BRCA1-ASSOCIATED PROTEIN"/>
    <property type="match status" value="1"/>
</dbReference>
<feature type="region of interest" description="Disordered" evidence="8">
    <location>
        <begin position="187"/>
        <end position="244"/>
    </location>
</feature>
<dbReference type="InterPro" id="IPR013083">
    <property type="entry name" value="Znf_RING/FYVE/PHD"/>
</dbReference>
<evidence type="ECO:0000256" key="8">
    <source>
        <dbReference type="SAM" id="MobiDB-lite"/>
    </source>
</evidence>
<reference evidence="11 12" key="1">
    <citation type="journal article" date="2004" name="Science">
        <title>The genome of the diatom Thalassiosira pseudonana: ecology, evolution, and metabolism.</title>
        <authorList>
            <person name="Armbrust E.V."/>
            <person name="Berges J.A."/>
            <person name="Bowler C."/>
            <person name="Green B.R."/>
            <person name="Martinez D."/>
            <person name="Putnam N.H."/>
            <person name="Zhou S."/>
            <person name="Allen A.E."/>
            <person name="Apt K.E."/>
            <person name="Bechner M."/>
            <person name="Brzezinski M.A."/>
            <person name="Chaal B.K."/>
            <person name="Chiovitti A."/>
            <person name="Davis A.K."/>
            <person name="Demarest M.S."/>
            <person name="Detter J.C."/>
            <person name="Glavina T."/>
            <person name="Goodstein D."/>
            <person name="Hadi M.Z."/>
            <person name="Hellsten U."/>
            <person name="Hildebrand M."/>
            <person name="Jenkins B.D."/>
            <person name="Jurka J."/>
            <person name="Kapitonov V.V."/>
            <person name="Kroger N."/>
            <person name="Lau W.W."/>
            <person name="Lane T.W."/>
            <person name="Larimer F.W."/>
            <person name="Lippmeier J.C."/>
            <person name="Lucas S."/>
            <person name="Medina M."/>
            <person name="Montsant A."/>
            <person name="Obornik M."/>
            <person name="Parker M.S."/>
            <person name="Palenik B."/>
            <person name="Pazour G.J."/>
            <person name="Richardson P.M."/>
            <person name="Rynearson T.A."/>
            <person name="Saito M.A."/>
            <person name="Schwartz D.C."/>
            <person name="Thamatrakoln K."/>
            <person name="Valentin K."/>
            <person name="Vardi A."/>
            <person name="Wilkerson F.P."/>
            <person name="Rokhsar D.S."/>
        </authorList>
    </citation>
    <scope>NUCLEOTIDE SEQUENCE [LARGE SCALE GENOMIC DNA]</scope>
    <source>
        <strain evidence="11 12">CCMP1335</strain>
    </source>
</reference>
<dbReference type="STRING" id="35128.B8C5S8"/>
<keyword evidence="12" id="KW-1185">Reference proteome</keyword>
<dbReference type="InterPro" id="IPR001841">
    <property type="entry name" value="Znf_RING"/>
</dbReference>
<evidence type="ECO:0000256" key="5">
    <source>
        <dbReference type="ARBA" id="ARBA00022833"/>
    </source>
</evidence>
<dbReference type="PaxDb" id="35128-Thaps6178"/>
<dbReference type="GeneID" id="7445937"/>
<dbReference type="Pfam" id="PF12678">
    <property type="entry name" value="zf-rbx1"/>
    <property type="match status" value="1"/>
</dbReference>
<dbReference type="PROSITE" id="PS50271">
    <property type="entry name" value="ZF_UBP"/>
    <property type="match status" value="1"/>
</dbReference>
<feature type="domain" description="RING-type" evidence="9">
    <location>
        <begin position="360"/>
        <end position="411"/>
    </location>
</feature>
<evidence type="ECO:0000256" key="2">
    <source>
        <dbReference type="ARBA" id="ARBA00022723"/>
    </source>
</evidence>
<feature type="compositionally biased region" description="Low complexity" evidence="8">
    <location>
        <begin position="87"/>
        <end position="102"/>
    </location>
</feature>
<feature type="compositionally biased region" description="Acidic residues" evidence="8">
    <location>
        <begin position="68"/>
        <end position="86"/>
    </location>
</feature>
<dbReference type="InterPro" id="IPR047243">
    <property type="entry name" value="RING-H2_BRAP2"/>
</dbReference>
<organism evidence="11 12">
    <name type="scientific">Thalassiosira pseudonana</name>
    <name type="common">Marine diatom</name>
    <name type="synonym">Cyclotella nana</name>
    <dbReference type="NCBI Taxonomy" id="35128"/>
    <lineage>
        <taxon>Eukaryota</taxon>
        <taxon>Sar</taxon>
        <taxon>Stramenopiles</taxon>
        <taxon>Ochrophyta</taxon>
        <taxon>Bacillariophyta</taxon>
        <taxon>Coscinodiscophyceae</taxon>
        <taxon>Thalassiosirophycidae</taxon>
        <taxon>Thalassiosirales</taxon>
        <taxon>Thalassiosiraceae</taxon>
        <taxon>Thalassiosira</taxon>
    </lineage>
</organism>
<dbReference type="SMART" id="SM00184">
    <property type="entry name" value="RING"/>
    <property type="match status" value="1"/>
</dbReference>
<comment type="pathway">
    <text evidence="1">Protein modification; protein ubiquitination.</text>
</comment>
<evidence type="ECO:0000256" key="6">
    <source>
        <dbReference type="PROSITE-ProRule" id="PRU00502"/>
    </source>
</evidence>
<name>B8C5S8_THAPS</name>
<dbReference type="HOGENOM" id="CLU_448712_0_0_1"/>
<proteinExistence type="predicted"/>
<dbReference type="InterPro" id="IPR001607">
    <property type="entry name" value="Znf_UBP"/>
</dbReference>